<protein>
    <submittedName>
        <fullName evidence="2">Acetyltransferase</fullName>
    </submittedName>
</protein>
<accession>W4QVT0</accession>
<dbReference type="GO" id="GO:0016747">
    <property type="term" value="F:acyltransferase activity, transferring groups other than amino-acyl groups"/>
    <property type="evidence" value="ECO:0007669"/>
    <property type="project" value="InterPro"/>
</dbReference>
<dbReference type="EMBL" id="BAUV01000022">
    <property type="protein sequence ID" value="GAE35743.1"/>
    <property type="molecule type" value="Genomic_DNA"/>
</dbReference>
<dbReference type="AlphaFoldDB" id="W4QVT0"/>
<evidence type="ECO:0000313" key="2">
    <source>
        <dbReference type="EMBL" id="GAE35743.1"/>
    </source>
</evidence>
<dbReference type="InterPro" id="IPR017255">
    <property type="entry name" value="AcTrfase_GNAT_prd"/>
</dbReference>
<dbReference type="eggNOG" id="COG0456">
    <property type="taxonomic scope" value="Bacteria"/>
</dbReference>
<keyword evidence="2" id="KW-0808">Transferase</keyword>
<dbReference type="STRING" id="1236973.JCM9157_2871"/>
<dbReference type="SUPFAM" id="SSF55729">
    <property type="entry name" value="Acyl-CoA N-acyltransferases (Nat)"/>
    <property type="match status" value="1"/>
</dbReference>
<dbReference type="PROSITE" id="PS51186">
    <property type="entry name" value="GNAT"/>
    <property type="match status" value="1"/>
</dbReference>
<dbReference type="FunFam" id="3.40.630.30:FF:000133">
    <property type="entry name" value="Acetyltransferase, GNAT family"/>
    <property type="match status" value="1"/>
</dbReference>
<feature type="domain" description="N-acetyltransferase" evidence="1">
    <location>
        <begin position="1"/>
        <end position="145"/>
    </location>
</feature>
<dbReference type="CDD" id="cd04301">
    <property type="entry name" value="NAT_SF"/>
    <property type="match status" value="1"/>
</dbReference>
<organism evidence="2 3">
    <name type="scientific">Halalkalibacter akibai (strain ATCC 43226 / DSM 21942 / CIP 109018 / JCM 9157 / 1139)</name>
    <name type="common">Bacillus akibai</name>
    <dbReference type="NCBI Taxonomy" id="1236973"/>
    <lineage>
        <taxon>Bacteria</taxon>
        <taxon>Bacillati</taxon>
        <taxon>Bacillota</taxon>
        <taxon>Bacilli</taxon>
        <taxon>Bacillales</taxon>
        <taxon>Bacillaceae</taxon>
        <taxon>Halalkalibacter</taxon>
    </lineage>
</organism>
<dbReference type="PIRSF" id="PIRSF037663">
    <property type="entry name" value="Acetyltransf_GNAT_prd"/>
    <property type="match status" value="1"/>
</dbReference>
<dbReference type="PANTHER" id="PTHR43072:SF36">
    <property type="entry name" value="RIBOSOMAL-PROTEIN-ALANINE ACETYLTRANSFERASE"/>
    <property type="match status" value="1"/>
</dbReference>
<dbReference type="InterPro" id="IPR016181">
    <property type="entry name" value="Acyl_CoA_acyltransferase"/>
</dbReference>
<dbReference type="Pfam" id="PF00583">
    <property type="entry name" value="Acetyltransf_1"/>
    <property type="match status" value="1"/>
</dbReference>
<dbReference type="Gene3D" id="3.40.630.30">
    <property type="match status" value="1"/>
</dbReference>
<gene>
    <name evidence="2" type="ORF">JCM9157_2871</name>
</gene>
<sequence length="156" mass="17828">MKLRTIAEGDYEKIKPLINHWWGGREMAHLLPKLFFTHFNNTSFIIEKDRQVVGFLIGFLSQTNLSEAYIHFVGVHPEYRNQNIARGLYQAFFDQIIDFGRTNVKCITSPVNKTSIAFHTKMGFSIEDGDSEVNGIAVSKDYDGPGQDRVLFVINL</sequence>
<name>W4QVT0_HALA3</name>
<dbReference type="OrthoDB" id="8593648at2"/>
<dbReference type="PANTHER" id="PTHR43072">
    <property type="entry name" value="N-ACETYLTRANSFERASE"/>
    <property type="match status" value="1"/>
</dbReference>
<dbReference type="RefSeq" id="WP_035665269.1">
    <property type="nucleotide sequence ID" value="NZ_BAUV01000022.1"/>
</dbReference>
<dbReference type="InterPro" id="IPR000182">
    <property type="entry name" value="GNAT_dom"/>
</dbReference>
<comment type="caution">
    <text evidence="2">The sequence shown here is derived from an EMBL/GenBank/DDBJ whole genome shotgun (WGS) entry which is preliminary data.</text>
</comment>
<evidence type="ECO:0000313" key="3">
    <source>
        <dbReference type="Proteomes" id="UP000018896"/>
    </source>
</evidence>
<evidence type="ECO:0000259" key="1">
    <source>
        <dbReference type="PROSITE" id="PS51186"/>
    </source>
</evidence>
<reference evidence="2 3" key="1">
    <citation type="journal article" date="2014" name="Genome Announc.">
        <title>Draft Genome Sequences of Three Alkaliphilic Bacillus Strains, Bacillus wakoensis JCM 9140T, Bacillus akibai JCM 9157T, and Bacillus hemicellulosilyticus JCM 9152T.</title>
        <authorList>
            <person name="Yuki M."/>
            <person name="Oshima K."/>
            <person name="Suda W."/>
            <person name="Oshida Y."/>
            <person name="Kitamura K."/>
            <person name="Iida T."/>
            <person name="Hattori M."/>
            <person name="Ohkuma M."/>
        </authorList>
    </citation>
    <scope>NUCLEOTIDE SEQUENCE [LARGE SCALE GENOMIC DNA]</scope>
    <source>
        <strain evidence="2 3">JCM 9157</strain>
    </source>
</reference>
<dbReference type="Proteomes" id="UP000018896">
    <property type="component" value="Unassembled WGS sequence"/>
</dbReference>
<keyword evidence="3" id="KW-1185">Reference proteome</keyword>
<proteinExistence type="predicted"/>